<feature type="domain" description="Chromo" evidence="2">
    <location>
        <begin position="216"/>
        <end position="274"/>
    </location>
</feature>
<dbReference type="SUPFAM" id="SSF54160">
    <property type="entry name" value="Chromo domain-like"/>
    <property type="match status" value="1"/>
</dbReference>
<sequence>MHQIQRDRHQAGGNGAGLVQPNQPILERPPNYYRNDPRDPIINVEAPTFDGRIPKLSPIGFVRWTTSLSEKNLFYGKLTLLTRHTPLFKTMRWSANSFGRRFESRNTHRPPATLPLSRPIPTTTPLLKDGKERGILAESPGMKSTLQCYKCQGFGHKAANCGNRTLFVNSQGHFDIPTNPFSEPTHEPTIDRPTASDITPAPLPISPAPKEHIDAILNEQIISTRDGGVQCFLVRWGGRLASDDTWITSDDLQQIDRDLLVYYQSRPASHSTESSFLHPGSVGEDTGSIPPITRWEFRAVGRLRGSLRRSTLPVTWDRLGAAGVLLDGCTLDGQIEYLFMEDSLRSLADSGVTGGGGAWRYKVKQPLERKGAKEAIPSVPPLVRLFQGCLPSQVSDLGGRIMGWQVVVAKGHYYDMSSKESGVVRVTILFVSRLVKEEGLAD</sequence>
<dbReference type="SMART" id="SM00298">
    <property type="entry name" value="CHROMO"/>
    <property type="match status" value="1"/>
</dbReference>
<keyword evidence="4" id="KW-1185">Reference proteome</keyword>
<dbReference type="PROSITE" id="PS50013">
    <property type="entry name" value="CHROMO_2"/>
    <property type="match status" value="1"/>
</dbReference>
<organism evidence="3 4">
    <name type="scientific">Actinidia rufa</name>
    <dbReference type="NCBI Taxonomy" id="165716"/>
    <lineage>
        <taxon>Eukaryota</taxon>
        <taxon>Viridiplantae</taxon>
        <taxon>Streptophyta</taxon>
        <taxon>Embryophyta</taxon>
        <taxon>Tracheophyta</taxon>
        <taxon>Spermatophyta</taxon>
        <taxon>Magnoliopsida</taxon>
        <taxon>eudicotyledons</taxon>
        <taxon>Gunneridae</taxon>
        <taxon>Pentapetalae</taxon>
        <taxon>asterids</taxon>
        <taxon>Ericales</taxon>
        <taxon>Actinidiaceae</taxon>
        <taxon>Actinidia</taxon>
    </lineage>
</organism>
<evidence type="ECO:0000313" key="3">
    <source>
        <dbReference type="EMBL" id="GFS39678.1"/>
    </source>
</evidence>
<protein>
    <recommendedName>
        <fullName evidence="2">Chromo domain-containing protein</fullName>
    </recommendedName>
</protein>
<reference evidence="4" key="1">
    <citation type="submission" date="2019-07" db="EMBL/GenBank/DDBJ databases">
        <title>De Novo Assembly of kiwifruit Actinidia rufa.</title>
        <authorList>
            <person name="Sugita-Konishi S."/>
            <person name="Sato K."/>
            <person name="Mori E."/>
            <person name="Abe Y."/>
            <person name="Kisaki G."/>
            <person name="Hamano K."/>
            <person name="Suezawa K."/>
            <person name="Otani M."/>
            <person name="Fukuda T."/>
            <person name="Manabe T."/>
            <person name="Gomi K."/>
            <person name="Tabuchi M."/>
            <person name="Akimitsu K."/>
            <person name="Kataoka I."/>
        </authorList>
    </citation>
    <scope>NUCLEOTIDE SEQUENCE [LARGE SCALE GENOMIC DNA]</scope>
    <source>
        <strain evidence="4">cv. Fuchu</strain>
    </source>
</reference>
<evidence type="ECO:0000256" key="1">
    <source>
        <dbReference type="SAM" id="MobiDB-lite"/>
    </source>
</evidence>
<dbReference type="AlphaFoldDB" id="A0A7J0DPQ3"/>
<name>A0A7J0DPQ3_9ERIC</name>
<evidence type="ECO:0000313" key="4">
    <source>
        <dbReference type="Proteomes" id="UP000585474"/>
    </source>
</evidence>
<feature type="compositionally biased region" description="Basic and acidic residues" evidence="1">
    <location>
        <begin position="1"/>
        <end position="10"/>
    </location>
</feature>
<gene>
    <name evidence="3" type="ORF">Acr_00g0064360</name>
</gene>
<dbReference type="Proteomes" id="UP000585474">
    <property type="component" value="Unassembled WGS sequence"/>
</dbReference>
<dbReference type="CDD" id="cd00024">
    <property type="entry name" value="CD_CSD"/>
    <property type="match status" value="1"/>
</dbReference>
<dbReference type="EMBL" id="BJWL01000335">
    <property type="protein sequence ID" value="GFS39678.1"/>
    <property type="molecule type" value="Genomic_DNA"/>
</dbReference>
<feature type="region of interest" description="Disordered" evidence="1">
    <location>
        <begin position="102"/>
        <end position="127"/>
    </location>
</feature>
<comment type="caution">
    <text evidence="3">The sequence shown here is derived from an EMBL/GenBank/DDBJ whole genome shotgun (WGS) entry which is preliminary data.</text>
</comment>
<proteinExistence type="predicted"/>
<dbReference type="InterPro" id="IPR016197">
    <property type="entry name" value="Chromo-like_dom_sf"/>
</dbReference>
<feature type="region of interest" description="Disordered" evidence="1">
    <location>
        <begin position="1"/>
        <end position="34"/>
    </location>
</feature>
<dbReference type="InterPro" id="IPR000953">
    <property type="entry name" value="Chromo/chromo_shadow_dom"/>
</dbReference>
<dbReference type="OrthoDB" id="1934635at2759"/>
<evidence type="ECO:0000259" key="2">
    <source>
        <dbReference type="PROSITE" id="PS50013"/>
    </source>
</evidence>
<accession>A0A7J0DPQ3</accession>